<dbReference type="UniPathway" id="UPA00071"/>
<dbReference type="NCBIfam" id="TIGR03552">
    <property type="entry name" value="F420_cofC"/>
    <property type="match status" value="1"/>
</dbReference>
<keyword evidence="2 5" id="KW-0548">Nucleotidyltransferase</keyword>
<dbReference type="GO" id="GO:0043814">
    <property type="term" value="F:phospholactate guanylyltransferase activity"/>
    <property type="evidence" value="ECO:0007669"/>
    <property type="project" value="InterPro"/>
</dbReference>
<proteinExistence type="inferred from homology"/>
<dbReference type="EMBL" id="CADCVG010000094">
    <property type="protein sequence ID" value="CAA9460244.1"/>
    <property type="molecule type" value="Genomic_DNA"/>
</dbReference>
<gene>
    <name evidence="5" type="primary">fbiD</name>
    <name evidence="6" type="ORF">AVDCRST_MAG14-2311</name>
</gene>
<accession>A0A6J4R1W7</accession>
<keyword evidence="4 5" id="KW-0342">GTP-binding</keyword>
<dbReference type="GO" id="GO:0005525">
    <property type="term" value="F:GTP binding"/>
    <property type="evidence" value="ECO:0007669"/>
    <property type="project" value="UniProtKB-KW"/>
</dbReference>
<sequence length="202" mass="21865">MSIFAVVPVKDLSETKSRLSPSLDLEERGALTLALLENVLAALREAGGVEHIGVVSPDRQALYLAEKIGATALLQESRGLNEALEEGRRWALKGGASALLVLPADLPYLSASDVRMLLNASVEKERAVVISPDRLREGTNALLLRSPDALPFAFGPDSFEAHLRAARERGIETEVRESAGVAFDLDTTEDLRVLRESGTPRR</sequence>
<evidence type="ECO:0000256" key="2">
    <source>
        <dbReference type="ARBA" id="ARBA00022695"/>
    </source>
</evidence>
<dbReference type="PANTHER" id="PTHR40392:SF1">
    <property type="entry name" value="2-PHOSPHO-L-LACTATE GUANYLYLTRANSFERASE"/>
    <property type="match status" value="1"/>
</dbReference>
<evidence type="ECO:0000256" key="1">
    <source>
        <dbReference type="ARBA" id="ARBA00022679"/>
    </source>
</evidence>
<dbReference type="Gene3D" id="3.90.550.10">
    <property type="entry name" value="Spore Coat Polysaccharide Biosynthesis Protein SpsA, Chain A"/>
    <property type="match status" value="1"/>
</dbReference>
<feature type="binding site" evidence="5">
    <location>
        <position position="155"/>
    </location>
    <ligand>
        <name>phosphoenolpyruvate</name>
        <dbReference type="ChEBI" id="CHEBI:58702"/>
    </ligand>
</feature>
<evidence type="ECO:0000256" key="4">
    <source>
        <dbReference type="ARBA" id="ARBA00023134"/>
    </source>
</evidence>
<dbReference type="Pfam" id="PF01983">
    <property type="entry name" value="CofC"/>
    <property type="match status" value="1"/>
</dbReference>
<dbReference type="GO" id="GO:0052645">
    <property type="term" value="P:F420-0 metabolic process"/>
    <property type="evidence" value="ECO:0007669"/>
    <property type="project" value="UniProtKB-UniRule"/>
</dbReference>
<dbReference type="SUPFAM" id="SSF53448">
    <property type="entry name" value="Nucleotide-diphospho-sugar transferases"/>
    <property type="match status" value="1"/>
</dbReference>
<dbReference type="HAMAP" id="MF_02114">
    <property type="entry name" value="CofC"/>
    <property type="match status" value="1"/>
</dbReference>
<dbReference type="AlphaFoldDB" id="A0A6J4R1W7"/>
<feature type="binding site" evidence="5">
    <location>
        <position position="139"/>
    </location>
    <ligand>
        <name>phosphoenolpyruvate</name>
        <dbReference type="ChEBI" id="CHEBI:58702"/>
    </ligand>
</feature>
<comment type="catalytic activity">
    <reaction evidence="5">
        <text>phosphoenolpyruvate + GTP + H(+) = enolpyruvoyl-2-diphospho-5'-guanosine + diphosphate</text>
        <dbReference type="Rhea" id="RHEA:30519"/>
        <dbReference type="ChEBI" id="CHEBI:15378"/>
        <dbReference type="ChEBI" id="CHEBI:33019"/>
        <dbReference type="ChEBI" id="CHEBI:37565"/>
        <dbReference type="ChEBI" id="CHEBI:58702"/>
        <dbReference type="ChEBI" id="CHEBI:143701"/>
        <dbReference type="EC" id="2.7.7.105"/>
    </reaction>
</comment>
<keyword evidence="1 5" id="KW-0808">Transferase</keyword>
<protein>
    <recommendedName>
        <fullName evidence="5">Phosphoenolpyruvate guanylyltransferase</fullName>
        <shortName evidence="5">PEP guanylyltransferase</shortName>
        <ecNumber evidence="5">2.7.7.105</ecNumber>
    </recommendedName>
</protein>
<dbReference type="PANTHER" id="PTHR40392">
    <property type="entry name" value="2-PHOSPHO-L-LACTATE GUANYLYLTRANSFERASE"/>
    <property type="match status" value="1"/>
</dbReference>
<keyword evidence="3 5" id="KW-0547">Nucleotide-binding</keyword>
<reference evidence="6" key="1">
    <citation type="submission" date="2020-02" db="EMBL/GenBank/DDBJ databases">
        <authorList>
            <person name="Meier V. D."/>
        </authorList>
    </citation>
    <scope>NUCLEOTIDE SEQUENCE</scope>
    <source>
        <strain evidence="6">AVDCRST_MAG14</strain>
    </source>
</reference>
<evidence type="ECO:0000256" key="5">
    <source>
        <dbReference type="HAMAP-Rule" id="MF_02114"/>
    </source>
</evidence>
<comment type="similarity">
    <text evidence="5">Belongs to the CofC family.</text>
</comment>
<dbReference type="EC" id="2.7.7.105" evidence="5"/>
<name>A0A6J4R1W7_9ACTN</name>
<evidence type="ECO:0000256" key="3">
    <source>
        <dbReference type="ARBA" id="ARBA00022741"/>
    </source>
</evidence>
<dbReference type="InterPro" id="IPR029044">
    <property type="entry name" value="Nucleotide-diphossugar_trans"/>
</dbReference>
<comment type="function">
    <text evidence="5">Guanylyltransferase that catalyzes the activation of phosphoenolpyruvate (PEP) as enolpyruvoyl-2-diphospho-5'-guanosine, via the condensation of PEP with GTP. It is involved in the biosynthesis of coenzyme F420, a hydride carrier cofactor.</text>
</comment>
<organism evidence="6">
    <name type="scientific">uncultured Rubrobacteraceae bacterium</name>
    <dbReference type="NCBI Taxonomy" id="349277"/>
    <lineage>
        <taxon>Bacteria</taxon>
        <taxon>Bacillati</taxon>
        <taxon>Actinomycetota</taxon>
        <taxon>Rubrobacteria</taxon>
        <taxon>Rubrobacterales</taxon>
        <taxon>Rubrobacteraceae</taxon>
        <taxon>environmental samples</taxon>
    </lineage>
</organism>
<comment type="pathway">
    <text evidence="5">Cofactor biosynthesis; coenzyme F420 biosynthesis.</text>
</comment>
<evidence type="ECO:0000313" key="6">
    <source>
        <dbReference type="EMBL" id="CAA9460244.1"/>
    </source>
</evidence>
<feature type="binding site" evidence="5">
    <location>
        <position position="158"/>
    </location>
    <ligand>
        <name>phosphoenolpyruvate</name>
        <dbReference type="ChEBI" id="CHEBI:58702"/>
    </ligand>
</feature>
<dbReference type="InterPro" id="IPR002835">
    <property type="entry name" value="CofC"/>
</dbReference>